<protein>
    <recommendedName>
        <fullName evidence="2">SCP domain-containing protein</fullName>
    </recommendedName>
</protein>
<sequence length="308" mass="35329">MRILIPLIFLLAMALQMEACIIPPCPADDDFPRPKVNRTTTKYPRGSGIHQHGTKCISHDDCRHIKMELEVPYCKNGVCKNYRYNPQPNVDKLMRISVQKERKKYWIIIMISGSISASIHFCKFLTFFKTVRSQLALGNFVTKRHTKRAAGSNIRRFEWNNTLEKSADSFARTNPSKHSNINDIGENLFWHWSTKPGDFNNYGSLAAGSWIHEFHEKYWDSNILTNDLFGSGVGHATQMVWADTYQIGCSVATFKDIHKKTGRPITKICVICHYWPKGNYLNEPIYLEGQPCSKCESKKCDKKTGLCI</sequence>
<evidence type="ECO:0000313" key="4">
    <source>
        <dbReference type="Proteomes" id="UP000829354"/>
    </source>
</evidence>
<dbReference type="CDD" id="cd05380">
    <property type="entry name" value="CAP_euk"/>
    <property type="match status" value="1"/>
</dbReference>
<keyword evidence="1" id="KW-0732">Signal</keyword>
<dbReference type="SUPFAM" id="SSF55797">
    <property type="entry name" value="PR-1-like"/>
    <property type="match status" value="1"/>
</dbReference>
<dbReference type="InterPro" id="IPR035940">
    <property type="entry name" value="CAP_sf"/>
</dbReference>
<feature type="domain" description="SCP" evidence="2">
    <location>
        <begin position="135"/>
        <end position="282"/>
    </location>
</feature>
<proteinExistence type="predicted"/>
<dbReference type="InterPro" id="IPR001283">
    <property type="entry name" value="CRISP-related"/>
</dbReference>
<accession>A0AAE9JEE5</accession>
<dbReference type="Pfam" id="PF00188">
    <property type="entry name" value="CAP"/>
    <property type="match status" value="1"/>
</dbReference>
<dbReference type="PRINTS" id="PR00837">
    <property type="entry name" value="V5TPXLIKE"/>
</dbReference>
<dbReference type="SMART" id="SM00198">
    <property type="entry name" value="SCP"/>
    <property type="match status" value="1"/>
</dbReference>
<dbReference type="FunFam" id="3.40.33.10:FF:000013">
    <property type="entry name" value="SCP-Like extracellular protein"/>
    <property type="match status" value="1"/>
</dbReference>
<feature type="chain" id="PRO_5042039217" description="SCP domain-containing protein" evidence="1">
    <location>
        <begin position="20"/>
        <end position="308"/>
    </location>
</feature>
<keyword evidence="4" id="KW-1185">Reference proteome</keyword>
<evidence type="ECO:0000313" key="3">
    <source>
        <dbReference type="EMBL" id="UMM28754.1"/>
    </source>
</evidence>
<feature type="signal peptide" evidence="1">
    <location>
        <begin position="1"/>
        <end position="19"/>
    </location>
</feature>
<reference evidence="3 4" key="1">
    <citation type="submission" date="2022-04" db="EMBL/GenBank/DDBJ databases">
        <title>Chromosome-level reference genomes for two strains of Caenorhabditis briggsae: an improved platform for comparative genomics.</title>
        <authorList>
            <person name="Stevens L."/>
            <person name="Andersen E."/>
        </authorList>
    </citation>
    <scope>NUCLEOTIDE SEQUENCE [LARGE SCALE GENOMIC DNA]</scope>
    <source>
        <strain evidence="3">VX34</strain>
        <tissue evidence="3">Whole-organism</tissue>
    </source>
</reference>
<dbReference type="InterPro" id="IPR014044">
    <property type="entry name" value="CAP_dom"/>
</dbReference>
<dbReference type="Proteomes" id="UP000829354">
    <property type="component" value="Chromosome IV"/>
</dbReference>
<evidence type="ECO:0000256" key="1">
    <source>
        <dbReference type="SAM" id="SignalP"/>
    </source>
</evidence>
<organism evidence="3 4">
    <name type="scientific">Caenorhabditis briggsae</name>
    <dbReference type="NCBI Taxonomy" id="6238"/>
    <lineage>
        <taxon>Eukaryota</taxon>
        <taxon>Metazoa</taxon>
        <taxon>Ecdysozoa</taxon>
        <taxon>Nematoda</taxon>
        <taxon>Chromadorea</taxon>
        <taxon>Rhabditida</taxon>
        <taxon>Rhabditina</taxon>
        <taxon>Rhabditomorpha</taxon>
        <taxon>Rhabditoidea</taxon>
        <taxon>Rhabditidae</taxon>
        <taxon>Peloderinae</taxon>
        <taxon>Caenorhabditis</taxon>
    </lineage>
</organism>
<dbReference type="PANTHER" id="PTHR10334">
    <property type="entry name" value="CYSTEINE-RICH SECRETORY PROTEIN-RELATED"/>
    <property type="match status" value="1"/>
</dbReference>
<evidence type="ECO:0000259" key="2">
    <source>
        <dbReference type="SMART" id="SM00198"/>
    </source>
</evidence>
<dbReference type="EMBL" id="CP092623">
    <property type="protein sequence ID" value="UMM28754.1"/>
    <property type="molecule type" value="Genomic_DNA"/>
</dbReference>
<name>A0AAE9JEE5_CAEBR</name>
<gene>
    <name evidence="3" type="ORF">L5515_011452</name>
</gene>
<dbReference type="Gene3D" id="3.40.33.10">
    <property type="entry name" value="CAP"/>
    <property type="match status" value="1"/>
</dbReference>
<dbReference type="AlphaFoldDB" id="A0AAE9JEE5"/>